<comment type="caution">
    <text evidence="1">The sequence shown here is derived from an EMBL/GenBank/DDBJ whole genome shotgun (WGS) entry which is preliminary data.</text>
</comment>
<evidence type="ECO:0008006" key="3">
    <source>
        <dbReference type="Google" id="ProtNLM"/>
    </source>
</evidence>
<dbReference type="OrthoDB" id="1749346at2759"/>
<dbReference type="Proteomes" id="UP000235388">
    <property type="component" value="Unassembled WGS sequence"/>
</dbReference>
<name>A0A2N5W0H8_9BASI</name>
<protein>
    <recommendedName>
        <fullName evidence="3">Reverse transcriptase Ty1/copia-type domain-containing protein</fullName>
    </recommendedName>
</protein>
<reference evidence="1 2" key="1">
    <citation type="submission" date="2017-11" db="EMBL/GenBank/DDBJ databases">
        <title>De novo assembly and phasing of dikaryotic genomes from two isolates of Puccinia coronata f. sp. avenae, the causal agent of oat crown rust.</title>
        <authorList>
            <person name="Miller M.E."/>
            <person name="Zhang Y."/>
            <person name="Omidvar V."/>
            <person name="Sperschneider J."/>
            <person name="Schwessinger B."/>
            <person name="Raley C."/>
            <person name="Palmer J.M."/>
            <person name="Garnica D."/>
            <person name="Upadhyaya N."/>
            <person name="Rathjen J."/>
            <person name="Taylor J.M."/>
            <person name="Park R.F."/>
            <person name="Dodds P.N."/>
            <person name="Hirsch C.D."/>
            <person name="Kianian S.F."/>
            <person name="Figueroa M."/>
        </authorList>
    </citation>
    <scope>NUCLEOTIDE SEQUENCE [LARGE SCALE GENOMIC DNA]</scope>
    <source>
        <strain evidence="1">12NC29</strain>
    </source>
</reference>
<proteinExistence type="predicted"/>
<organism evidence="1 2">
    <name type="scientific">Puccinia coronata f. sp. avenae</name>
    <dbReference type="NCBI Taxonomy" id="200324"/>
    <lineage>
        <taxon>Eukaryota</taxon>
        <taxon>Fungi</taxon>
        <taxon>Dikarya</taxon>
        <taxon>Basidiomycota</taxon>
        <taxon>Pucciniomycotina</taxon>
        <taxon>Pucciniomycetes</taxon>
        <taxon>Pucciniales</taxon>
        <taxon>Pucciniaceae</taxon>
        <taxon>Puccinia</taxon>
    </lineage>
</organism>
<keyword evidence="2" id="KW-1185">Reference proteome</keyword>
<sequence>MQEEMDSLRDLGVHVEADPPADKKKLLKSRWLLGTKRTMNGDIKRRKARIIVGGHKQLQGVNYQDT</sequence>
<accession>A0A2N5W0H8</accession>
<dbReference type="EMBL" id="PGCJ01000028">
    <property type="protein sequence ID" value="PLW55768.1"/>
    <property type="molecule type" value="Genomic_DNA"/>
</dbReference>
<evidence type="ECO:0000313" key="2">
    <source>
        <dbReference type="Proteomes" id="UP000235388"/>
    </source>
</evidence>
<gene>
    <name evidence="1" type="ORF">PCANC_01619</name>
</gene>
<evidence type="ECO:0000313" key="1">
    <source>
        <dbReference type="EMBL" id="PLW55768.1"/>
    </source>
</evidence>
<dbReference type="AlphaFoldDB" id="A0A2N5W0H8"/>